<reference evidence="2" key="1">
    <citation type="journal article" date="2014" name="Front. Microbiol.">
        <title>High frequency of phylogenetically diverse reductive dehalogenase-homologous genes in deep subseafloor sedimentary metagenomes.</title>
        <authorList>
            <person name="Kawai M."/>
            <person name="Futagami T."/>
            <person name="Toyoda A."/>
            <person name="Takaki Y."/>
            <person name="Nishi S."/>
            <person name="Hori S."/>
            <person name="Arai W."/>
            <person name="Tsubouchi T."/>
            <person name="Morono Y."/>
            <person name="Uchiyama I."/>
            <person name="Ito T."/>
            <person name="Fujiyama A."/>
            <person name="Inagaki F."/>
            <person name="Takami H."/>
        </authorList>
    </citation>
    <scope>NUCLEOTIDE SEQUENCE</scope>
    <source>
        <strain evidence="2">Expedition CK06-06</strain>
    </source>
</reference>
<dbReference type="InterPro" id="IPR036866">
    <property type="entry name" value="RibonucZ/Hydroxyglut_hydro"/>
</dbReference>
<accession>X1QSV3</accession>
<sequence>CAYTVQELVTSLKGYQVDRIVNTHSHEDHIAGNAALQNIYGAGVLAHPMALPVLANPKKRQPLRLYQQLMWGYATPSRGKAIGNFVETGHHRFEVIHTPGHSPDHICLYEPDERWLFSGDLFVGGRDRALRADYNIWLIITSLKKVAALDIRILFPGSGTVRQNPRDAIIGKIEYLKELGERILALYRQGLSYVQIRRKLLGSEMLIAYFTLGHFNGKSGLIC</sequence>
<comment type="caution">
    <text evidence="2">The sequence shown here is derived from an EMBL/GenBank/DDBJ whole genome shotgun (WGS) entry which is preliminary data.</text>
</comment>
<name>X1QSV3_9ZZZZ</name>
<dbReference type="SUPFAM" id="SSF56281">
    <property type="entry name" value="Metallo-hydrolase/oxidoreductase"/>
    <property type="match status" value="1"/>
</dbReference>
<dbReference type="AlphaFoldDB" id="X1QSV3"/>
<dbReference type="Pfam" id="PF00753">
    <property type="entry name" value="Lactamase_B"/>
    <property type="match status" value="1"/>
</dbReference>
<proteinExistence type="predicted"/>
<feature type="non-terminal residue" evidence="2">
    <location>
        <position position="1"/>
    </location>
</feature>
<evidence type="ECO:0000259" key="1">
    <source>
        <dbReference type="SMART" id="SM00849"/>
    </source>
</evidence>
<dbReference type="SMART" id="SM00849">
    <property type="entry name" value="Lactamase_B"/>
    <property type="match status" value="1"/>
</dbReference>
<feature type="non-terminal residue" evidence="2">
    <location>
        <position position="223"/>
    </location>
</feature>
<protein>
    <recommendedName>
        <fullName evidence="1">Metallo-beta-lactamase domain-containing protein</fullName>
    </recommendedName>
</protein>
<dbReference type="CDD" id="cd06262">
    <property type="entry name" value="metallo-hydrolase-like_MBL-fold"/>
    <property type="match status" value="1"/>
</dbReference>
<feature type="domain" description="Metallo-beta-lactamase" evidence="1">
    <location>
        <begin position="3"/>
        <end position="158"/>
    </location>
</feature>
<dbReference type="InterPro" id="IPR050855">
    <property type="entry name" value="NDM-1-like"/>
</dbReference>
<dbReference type="InterPro" id="IPR001279">
    <property type="entry name" value="Metallo-B-lactamas"/>
</dbReference>
<dbReference type="Gene3D" id="3.60.15.10">
    <property type="entry name" value="Ribonuclease Z/Hydroxyacylglutathione hydrolase-like"/>
    <property type="match status" value="1"/>
</dbReference>
<evidence type="ECO:0000313" key="2">
    <source>
        <dbReference type="EMBL" id="GAI57891.1"/>
    </source>
</evidence>
<dbReference type="PANTHER" id="PTHR42951:SF4">
    <property type="entry name" value="ACYL-COENZYME A THIOESTERASE MBLAC2"/>
    <property type="match status" value="1"/>
</dbReference>
<gene>
    <name evidence="2" type="ORF">S06H3_57216</name>
</gene>
<dbReference type="EMBL" id="BARV01036902">
    <property type="protein sequence ID" value="GAI57891.1"/>
    <property type="molecule type" value="Genomic_DNA"/>
</dbReference>
<dbReference type="PANTHER" id="PTHR42951">
    <property type="entry name" value="METALLO-BETA-LACTAMASE DOMAIN-CONTAINING"/>
    <property type="match status" value="1"/>
</dbReference>
<organism evidence="2">
    <name type="scientific">marine sediment metagenome</name>
    <dbReference type="NCBI Taxonomy" id="412755"/>
    <lineage>
        <taxon>unclassified sequences</taxon>
        <taxon>metagenomes</taxon>
        <taxon>ecological metagenomes</taxon>
    </lineage>
</organism>